<organism evidence="1 2">
    <name type="scientific">Alligator mississippiensis</name>
    <name type="common">American alligator</name>
    <dbReference type="NCBI Taxonomy" id="8496"/>
    <lineage>
        <taxon>Eukaryota</taxon>
        <taxon>Metazoa</taxon>
        <taxon>Chordata</taxon>
        <taxon>Craniata</taxon>
        <taxon>Vertebrata</taxon>
        <taxon>Euteleostomi</taxon>
        <taxon>Archelosauria</taxon>
        <taxon>Archosauria</taxon>
        <taxon>Crocodylia</taxon>
        <taxon>Alligatoridae</taxon>
        <taxon>Alligatorinae</taxon>
        <taxon>Alligator</taxon>
    </lineage>
</organism>
<dbReference type="Proteomes" id="UP000050525">
    <property type="component" value="Unassembled WGS sequence"/>
</dbReference>
<protein>
    <submittedName>
        <fullName evidence="1">Uncharacterized protein</fullName>
    </submittedName>
</protein>
<accession>A0A151MF82</accession>
<evidence type="ECO:0000313" key="1">
    <source>
        <dbReference type="EMBL" id="KYO23165.1"/>
    </source>
</evidence>
<reference evidence="1 2" key="1">
    <citation type="journal article" date="2012" name="Genome Biol.">
        <title>Sequencing three crocodilian genomes to illuminate the evolution of archosaurs and amniotes.</title>
        <authorList>
            <person name="St John J.A."/>
            <person name="Braun E.L."/>
            <person name="Isberg S.R."/>
            <person name="Miles L.G."/>
            <person name="Chong A.Y."/>
            <person name="Gongora J."/>
            <person name="Dalzell P."/>
            <person name="Moran C."/>
            <person name="Bed'hom B."/>
            <person name="Abzhanov A."/>
            <person name="Burgess S.C."/>
            <person name="Cooksey A.M."/>
            <person name="Castoe T.A."/>
            <person name="Crawford N.G."/>
            <person name="Densmore L.D."/>
            <person name="Drew J.C."/>
            <person name="Edwards S.V."/>
            <person name="Faircloth B.C."/>
            <person name="Fujita M.K."/>
            <person name="Greenwold M.J."/>
            <person name="Hoffmann F.G."/>
            <person name="Howard J.M."/>
            <person name="Iguchi T."/>
            <person name="Janes D.E."/>
            <person name="Khan S.Y."/>
            <person name="Kohno S."/>
            <person name="de Koning A.J."/>
            <person name="Lance S.L."/>
            <person name="McCarthy F.M."/>
            <person name="McCormack J.E."/>
            <person name="Merchant M.E."/>
            <person name="Peterson D.G."/>
            <person name="Pollock D.D."/>
            <person name="Pourmand N."/>
            <person name="Raney B.J."/>
            <person name="Roessler K.A."/>
            <person name="Sanford J.R."/>
            <person name="Sawyer R.H."/>
            <person name="Schmidt C.J."/>
            <person name="Triplett E.W."/>
            <person name="Tuberville T.D."/>
            <person name="Venegas-Anaya M."/>
            <person name="Howard J.T."/>
            <person name="Jarvis E.D."/>
            <person name="Guillette L.J.Jr."/>
            <person name="Glenn T.C."/>
            <person name="Green R.E."/>
            <person name="Ray D.A."/>
        </authorList>
    </citation>
    <scope>NUCLEOTIDE SEQUENCE [LARGE SCALE GENOMIC DNA]</scope>
    <source>
        <strain evidence="1">KSC_2009_1</strain>
    </source>
</reference>
<name>A0A151MF82_ALLMI</name>
<dbReference type="AlphaFoldDB" id="A0A151MF82"/>
<dbReference type="EMBL" id="AKHW03006215">
    <property type="protein sequence ID" value="KYO23165.1"/>
    <property type="molecule type" value="Genomic_DNA"/>
</dbReference>
<gene>
    <name evidence="1" type="ORF">Y1Q_0005603</name>
</gene>
<sequence length="78" mass="9042">MGMSWFPEGLIFLPKEPEWPRSRWNFSLPLDGWCPGGRAVVAEWRVLTGFDEVTCYLICDNLRKHLDWLNVQSNDASS</sequence>
<proteinExistence type="predicted"/>
<comment type="caution">
    <text evidence="1">The sequence shown here is derived from an EMBL/GenBank/DDBJ whole genome shotgun (WGS) entry which is preliminary data.</text>
</comment>
<evidence type="ECO:0000313" key="2">
    <source>
        <dbReference type="Proteomes" id="UP000050525"/>
    </source>
</evidence>
<keyword evidence="2" id="KW-1185">Reference proteome</keyword>